<proteinExistence type="predicted"/>
<evidence type="ECO:0008006" key="3">
    <source>
        <dbReference type="Google" id="ProtNLM"/>
    </source>
</evidence>
<comment type="caution">
    <text evidence="1">The sequence shown here is derived from an EMBL/GenBank/DDBJ whole genome shotgun (WGS) entry which is preliminary data.</text>
</comment>
<protein>
    <recommendedName>
        <fullName evidence="3">Phosphate ABC transporter substrate-binding protein</fullName>
    </recommendedName>
</protein>
<dbReference type="SUPFAM" id="SSF53850">
    <property type="entry name" value="Periplasmic binding protein-like II"/>
    <property type="match status" value="1"/>
</dbReference>
<dbReference type="EMBL" id="PGFZ01000001">
    <property type="protein sequence ID" value="POZ54061.1"/>
    <property type="molecule type" value="Genomic_DNA"/>
</dbReference>
<gene>
    <name evidence="1" type="ORF">AADEFJLK_01104</name>
</gene>
<dbReference type="Proteomes" id="UP000237423">
    <property type="component" value="Unassembled WGS sequence"/>
</dbReference>
<evidence type="ECO:0000313" key="1">
    <source>
        <dbReference type="EMBL" id="POZ54061.1"/>
    </source>
</evidence>
<dbReference type="Gene3D" id="3.40.190.10">
    <property type="entry name" value="Periplasmic binding protein-like II"/>
    <property type="match status" value="1"/>
</dbReference>
<accession>A0A2S5CTA3</accession>
<sequence length="149" mass="16302">MDILAKLLTFLMLVLMLVGVNAVSADMVLIANAKISVASISREEVINIYMGRLRRMPSGAAAQPLDLPSDSEEKALFYRLLVNKEMADIDSYWARLIFSGRASPPRGVADQKAVLESVASDPNTIGYVERAIADKRVKIILELQPKGGK</sequence>
<reference evidence="1 2" key="1">
    <citation type="submission" date="2017-11" db="EMBL/GenBank/DDBJ databases">
        <title>Draft Genome Sequence of Methylobacter psychrotolerans Sph1T, an Obligate Methanotroph from Low-Temperature Environments.</title>
        <authorList>
            <person name="Oshkin I.Y."/>
            <person name="Miroshnikov K."/>
            <person name="Belova S.E."/>
            <person name="Korzhenkov A."/>
            <person name="Toshchakov S.V."/>
            <person name="Dedysh S.N."/>
        </authorList>
    </citation>
    <scope>NUCLEOTIDE SEQUENCE [LARGE SCALE GENOMIC DNA]</scope>
    <source>
        <strain evidence="1 2">Sph1</strain>
    </source>
</reference>
<dbReference type="AlphaFoldDB" id="A0A2S5CTA3"/>
<name>A0A2S5CTA3_9GAMM</name>
<evidence type="ECO:0000313" key="2">
    <source>
        <dbReference type="Proteomes" id="UP000237423"/>
    </source>
</evidence>
<organism evidence="1 2">
    <name type="scientific">Methylovulum psychrotolerans</name>
    <dbReference type="NCBI Taxonomy" id="1704499"/>
    <lineage>
        <taxon>Bacteria</taxon>
        <taxon>Pseudomonadati</taxon>
        <taxon>Pseudomonadota</taxon>
        <taxon>Gammaproteobacteria</taxon>
        <taxon>Methylococcales</taxon>
        <taxon>Methylococcaceae</taxon>
        <taxon>Methylovulum</taxon>
    </lineage>
</organism>
<dbReference type="RefSeq" id="WP_103973547.1">
    <property type="nucleotide sequence ID" value="NZ_JAGVVN010000001.1"/>
</dbReference>